<evidence type="ECO:0000313" key="3">
    <source>
        <dbReference type="Proteomes" id="UP000005481"/>
    </source>
</evidence>
<dbReference type="InterPro" id="IPR019080">
    <property type="entry name" value="YqaJ_viral_recombinase"/>
</dbReference>
<sequence>MNAKLIMTVEQMQDRKKWEQLRNLGIGGSDAAVIAGLNRWEESFPTLA</sequence>
<keyword evidence="3" id="KW-1185">Reference proteome</keyword>
<gene>
    <name evidence="2" type="ORF">HMPREF0080_02028</name>
</gene>
<accession>G9YK19</accession>
<comment type="caution">
    <text evidence="2">The sequence shown here is derived from an EMBL/GenBank/DDBJ whole genome shotgun (WGS) entry which is preliminary data.</text>
</comment>
<reference evidence="2 3" key="1">
    <citation type="submission" date="2011-08" db="EMBL/GenBank/DDBJ databases">
        <authorList>
            <person name="Weinstock G."/>
            <person name="Sodergren E."/>
            <person name="Clifton S."/>
            <person name="Fulton L."/>
            <person name="Fulton B."/>
            <person name="Courtney L."/>
            <person name="Fronick C."/>
            <person name="Harrison M."/>
            <person name="Strong C."/>
            <person name="Farmer C."/>
            <person name="Delahaunty K."/>
            <person name="Markovic C."/>
            <person name="Hall O."/>
            <person name="Minx P."/>
            <person name="Tomlinson C."/>
            <person name="Mitreva M."/>
            <person name="Hou S."/>
            <person name="Chen J."/>
            <person name="Wollam A."/>
            <person name="Pepin K.H."/>
            <person name="Johnson M."/>
            <person name="Bhonagiri V."/>
            <person name="Zhang X."/>
            <person name="Suruliraj S."/>
            <person name="Warren W."/>
            <person name="Chinwalla A."/>
            <person name="Mardis E.R."/>
            <person name="Wilson R.K."/>
        </authorList>
    </citation>
    <scope>NUCLEOTIDE SEQUENCE [LARGE SCALE GENOMIC DNA]</scope>
    <source>
        <strain evidence="2 3">F0357</strain>
    </source>
</reference>
<evidence type="ECO:0000313" key="2">
    <source>
        <dbReference type="EMBL" id="EHM37844.1"/>
    </source>
</evidence>
<dbReference type="Proteomes" id="UP000005481">
    <property type="component" value="Unassembled WGS sequence"/>
</dbReference>
<protein>
    <recommendedName>
        <fullName evidence="1">YqaJ viral recombinase domain-containing protein</fullName>
    </recommendedName>
</protein>
<proteinExistence type="predicted"/>
<dbReference type="STRING" id="861450.HMPREF0080_02028"/>
<dbReference type="RefSeq" id="WP_006790989.1">
    <property type="nucleotide sequence ID" value="NZ_JH417615.1"/>
</dbReference>
<dbReference type="Pfam" id="PF09588">
    <property type="entry name" value="YqaJ"/>
    <property type="match status" value="1"/>
</dbReference>
<evidence type="ECO:0000259" key="1">
    <source>
        <dbReference type="Pfam" id="PF09588"/>
    </source>
</evidence>
<name>G9YK19_9FIRM</name>
<dbReference type="AlphaFoldDB" id="G9YK19"/>
<dbReference type="EMBL" id="AGCJ01000091">
    <property type="protein sequence ID" value="EHM37844.1"/>
    <property type="molecule type" value="Genomic_DNA"/>
</dbReference>
<feature type="domain" description="YqaJ viral recombinase" evidence="1">
    <location>
        <begin position="17"/>
        <end position="44"/>
    </location>
</feature>
<dbReference type="HOGENOM" id="CLU_3148816_0_0_9"/>
<organism evidence="2 3">
    <name type="scientific">Anaeroglobus geminatus F0357</name>
    <dbReference type="NCBI Taxonomy" id="861450"/>
    <lineage>
        <taxon>Bacteria</taxon>
        <taxon>Bacillati</taxon>
        <taxon>Bacillota</taxon>
        <taxon>Negativicutes</taxon>
        <taxon>Veillonellales</taxon>
        <taxon>Veillonellaceae</taxon>
        <taxon>Anaeroglobus</taxon>
    </lineage>
</organism>